<sequence length="157" mass="16734">MSLCNPSTRGKQQDVGNDSDHEKCPRKRGRGVAKGMKCQGTYLIGYGSTLMSKGNCHMGCCQIRTEIEPRNLPPLEKSRFCSALFLPSAAPALLGRIGLVSDPIGFPNPPAPILLAGKIVVLDLSATLALGLTLRFYASEEAKSKTGKNEGSDELEG</sequence>
<dbReference type="AlphaFoldDB" id="A0AAV5ILP9"/>
<evidence type="ECO:0000313" key="3">
    <source>
        <dbReference type="Proteomes" id="UP001054252"/>
    </source>
</evidence>
<gene>
    <name evidence="2" type="ORF">SLEP1_g15236</name>
</gene>
<proteinExistence type="predicted"/>
<comment type="caution">
    <text evidence="2">The sequence shown here is derived from an EMBL/GenBank/DDBJ whole genome shotgun (WGS) entry which is preliminary data.</text>
</comment>
<feature type="region of interest" description="Disordered" evidence="1">
    <location>
        <begin position="1"/>
        <end position="28"/>
    </location>
</feature>
<protein>
    <submittedName>
        <fullName evidence="2">Uncharacterized protein</fullName>
    </submittedName>
</protein>
<evidence type="ECO:0000256" key="1">
    <source>
        <dbReference type="SAM" id="MobiDB-lite"/>
    </source>
</evidence>
<accession>A0AAV5ILP9</accession>
<evidence type="ECO:0000313" key="2">
    <source>
        <dbReference type="EMBL" id="GKV02852.1"/>
    </source>
</evidence>
<dbReference type="EMBL" id="BPVZ01000019">
    <property type="protein sequence ID" value="GKV02852.1"/>
    <property type="molecule type" value="Genomic_DNA"/>
</dbReference>
<name>A0AAV5ILP9_9ROSI</name>
<reference evidence="2 3" key="1">
    <citation type="journal article" date="2021" name="Commun. Biol.">
        <title>The genome of Shorea leprosula (Dipterocarpaceae) highlights the ecological relevance of drought in aseasonal tropical rainforests.</title>
        <authorList>
            <person name="Ng K.K.S."/>
            <person name="Kobayashi M.J."/>
            <person name="Fawcett J.A."/>
            <person name="Hatakeyama M."/>
            <person name="Paape T."/>
            <person name="Ng C.H."/>
            <person name="Ang C.C."/>
            <person name="Tnah L.H."/>
            <person name="Lee C.T."/>
            <person name="Nishiyama T."/>
            <person name="Sese J."/>
            <person name="O'Brien M.J."/>
            <person name="Copetti D."/>
            <person name="Mohd Noor M.I."/>
            <person name="Ong R.C."/>
            <person name="Putra M."/>
            <person name="Sireger I.Z."/>
            <person name="Indrioko S."/>
            <person name="Kosugi Y."/>
            <person name="Izuno A."/>
            <person name="Isagi Y."/>
            <person name="Lee S.L."/>
            <person name="Shimizu K.K."/>
        </authorList>
    </citation>
    <scope>NUCLEOTIDE SEQUENCE [LARGE SCALE GENOMIC DNA]</scope>
    <source>
        <strain evidence="2">214</strain>
    </source>
</reference>
<dbReference type="Proteomes" id="UP001054252">
    <property type="component" value="Unassembled WGS sequence"/>
</dbReference>
<organism evidence="2 3">
    <name type="scientific">Rubroshorea leprosula</name>
    <dbReference type="NCBI Taxonomy" id="152421"/>
    <lineage>
        <taxon>Eukaryota</taxon>
        <taxon>Viridiplantae</taxon>
        <taxon>Streptophyta</taxon>
        <taxon>Embryophyta</taxon>
        <taxon>Tracheophyta</taxon>
        <taxon>Spermatophyta</taxon>
        <taxon>Magnoliopsida</taxon>
        <taxon>eudicotyledons</taxon>
        <taxon>Gunneridae</taxon>
        <taxon>Pentapetalae</taxon>
        <taxon>rosids</taxon>
        <taxon>malvids</taxon>
        <taxon>Malvales</taxon>
        <taxon>Dipterocarpaceae</taxon>
        <taxon>Rubroshorea</taxon>
    </lineage>
</organism>
<feature type="compositionally biased region" description="Polar residues" evidence="1">
    <location>
        <begin position="1"/>
        <end position="16"/>
    </location>
</feature>
<keyword evidence="3" id="KW-1185">Reference proteome</keyword>